<dbReference type="GO" id="GO:0005737">
    <property type="term" value="C:cytoplasm"/>
    <property type="evidence" value="ECO:0007669"/>
    <property type="project" value="UniProtKB-SubCell"/>
</dbReference>
<dbReference type="SUPFAM" id="SSF56214">
    <property type="entry name" value="4'-phosphopantetheinyl transferase"/>
    <property type="match status" value="1"/>
</dbReference>
<evidence type="ECO:0000313" key="10">
    <source>
        <dbReference type="EMBL" id="CCV63715.1"/>
    </source>
</evidence>
<gene>
    <name evidence="8 10" type="primary">acpS</name>
    <name evidence="10" type="ORF">BN85401380</name>
</gene>
<keyword evidence="1 8" id="KW-0444">Lipid biosynthesis</keyword>
<keyword evidence="2 8" id="KW-0808">Transferase</keyword>
<dbReference type="HAMAP" id="MF_00101">
    <property type="entry name" value="AcpS"/>
    <property type="match status" value="1"/>
</dbReference>
<keyword evidence="5 8" id="KW-0460">Magnesium</keyword>
<dbReference type="GO" id="GO:0006633">
    <property type="term" value="P:fatty acid biosynthetic process"/>
    <property type="evidence" value="ECO:0007669"/>
    <property type="project" value="UniProtKB-UniRule"/>
</dbReference>
<dbReference type="EC" id="2.7.8.7" evidence="8"/>
<keyword evidence="11" id="KW-1185">Reference proteome</keyword>
<comment type="subcellular location">
    <subcellularLocation>
        <location evidence="8">Cytoplasm</location>
    </subcellularLocation>
</comment>
<comment type="cofactor">
    <cofactor evidence="8">
        <name>Mg(2+)</name>
        <dbReference type="ChEBI" id="CHEBI:18420"/>
    </cofactor>
</comment>
<protein>
    <recommendedName>
        <fullName evidence="8">Holo-[acyl-carrier-protein] synthase</fullName>
        <shortName evidence="8">Holo-ACP synthase</shortName>
        <ecNumber evidence="8">2.7.8.7</ecNumber>
    </recommendedName>
    <alternativeName>
        <fullName evidence="8">4'-phosphopantetheinyl transferase AcpS</fullName>
    </alternativeName>
</protein>
<evidence type="ECO:0000256" key="3">
    <source>
        <dbReference type="ARBA" id="ARBA00022723"/>
    </source>
</evidence>
<dbReference type="Proteomes" id="UP000032740">
    <property type="component" value="Chromosome"/>
</dbReference>
<comment type="catalytic activity">
    <reaction evidence="8">
        <text>apo-[ACP] + CoA = holo-[ACP] + adenosine 3',5'-bisphosphate + H(+)</text>
        <dbReference type="Rhea" id="RHEA:12068"/>
        <dbReference type="Rhea" id="RHEA-COMP:9685"/>
        <dbReference type="Rhea" id="RHEA-COMP:9690"/>
        <dbReference type="ChEBI" id="CHEBI:15378"/>
        <dbReference type="ChEBI" id="CHEBI:29999"/>
        <dbReference type="ChEBI" id="CHEBI:57287"/>
        <dbReference type="ChEBI" id="CHEBI:58343"/>
        <dbReference type="ChEBI" id="CHEBI:64479"/>
        <dbReference type="EC" id="2.7.8.7"/>
    </reaction>
</comment>
<dbReference type="Pfam" id="PF01648">
    <property type="entry name" value="ACPS"/>
    <property type="match status" value="1"/>
</dbReference>
<dbReference type="OrthoDB" id="389495at2"/>
<feature type="binding site" evidence="8">
    <location>
        <position position="9"/>
    </location>
    <ligand>
        <name>Mg(2+)</name>
        <dbReference type="ChEBI" id="CHEBI:18420"/>
    </ligand>
</feature>
<dbReference type="AlphaFoldDB" id="U4KNF5"/>
<comment type="similarity">
    <text evidence="8">Belongs to the P-Pant transferase superfamily. AcpS family.</text>
</comment>
<dbReference type="RefSeq" id="WP_026654636.1">
    <property type="nucleotide sequence ID" value="NC_022538.1"/>
</dbReference>
<dbReference type="InterPro" id="IPR004568">
    <property type="entry name" value="Ppantetheine-prot_Trfase_dom"/>
</dbReference>
<proteinExistence type="inferred from homology"/>
<dbReference type="KEGG" id="apal:BN85401380"/>
<comment type="function">
    <text evidence="8">Transfers the 4'-phosphopantetheine moiety from coenzyme A to a Ser of acyl-carrier-protein.</text>
</comment>
<reference evidence="10 11" key="1">
    <citation type="journal article" date="2013" name="J. Mol. Microbiol. Biotechnol.">
        <title>Analysis of the Complete Genomes of Acholeplasma brassicae , A. palmae and A. laidlawii and Their Comparison to the Obligate Parasites from ' Candidatus Phytoplasma'.</title>
        <authorList>
            <person name="Kube M."/>
            <person name="Siewert C."/>
            <person name="Migdoll A.M."/>
            <person name="Duduk B."/>
            <person name="Holz S."/>
            <person name="Rabus R."/>
            <person name="Seemuller E."/>
            <person name="Mitrovic J."/>
            <person name="Muller I."/>
            <person name="Buttner C."/>
            <person name="Reinhardt R."/>
        </authorList>
    </citation>
    <scope>NUCLEOTIDE SEQUENCE [LARGE SCALE GENOMIC DNA]</scope>
    <source>
        <strain evidence="10 11">J233</strain>
    </source>
</reference>
<name>U4KNF5_ALTPJ</name>
<evidence type="ECO:0000259" key="9">
    <source>
        <dbReference type="Pfam" id="PF01648"/>
    </source>
</evidence>
<evidence type="ECO:0000256" key="4">
    <source>
        <dbReference type="ARBA" id="ARBA00022832"/>
    </source>
</evidence>
<dbReference type="HOGENOM" id="CLU_089696_1_2_14"/>
<evidence type="ECO:0000256" key="6">
    <source>
        <dbReference type="ARBA" id="ARBA00023098"/>
    </source>
</evidence>
<keyword evidence="3 8" id="KW-0479">Metal-binding</keyword>
<organism evidence="10 11">
    <name type="scientific">Alteracholeplasma palmae (strain ATCC 49389 / J233)</name>
    <name type="common">Acholeplasma palmae</name>
    <dbReference type="NCBI Taxonomy" id="1318466"/>
    <lineage>
        <taxon>Bacteria</taxon>
        <taxon>Bacillati</taxon>
        <taxon>Mycoplasmatota</taxon>
        <taxon>Mollicutes</taxon>
        <taxon>Acholeplasmatales</taxon>
        <taxon>Acholeplasmataceae</taxon>
        <taxon>Acholeplasma</taxon>
    </lineage>
</organism>
<sequence>MDVKGIGIDLVEIQKIREIGLEKFKNRILSEKEILEYNLILNENRKETYLAGRFAAKEALFKAFKKGDLTANYKDFSILNDESNAPYVESKWTKDVKVLISISHTKEYATAFIIINTR</sequence>
<evidence type="ECO:0000256" key="1">
    <source>
        <dbReference type="ARBA" id="ARBA00022516"/>
    </source>
</evidence>
<evidence type="ECO:0000256" key="8">
    <source>
        <dbReference type="HAMAP-Rule" id="MF_00101"/>
    </source>
</evidence>
<keyword evidence="7 8" id="KW-0275">Fatty acid biosynthesis</keyword>
<accession>U4KNF5</accession>
<dbReference type="InterPro" id="IPR002582">
    <property type="entry name" value="ACPS"/>
</dbReference>
<feature type="domain" description="4'-phosphopantetheinyl transferase" evidence="9">
    <location>
        <begin position="5"/>
        <end position="112"/>
    </location>
</feature>
<dbReference type="NCBIfam" id="TIGR00556">
    <property type="entry name" value="pantethn_trn"/>
    <property type="match status" value="1"/>
</dbReference>
<evidence type="ECO:0000256" key="7">
    <source>
        <dbReference type="ARBA" id="ARBA00023160"/>
    </source>
</evidence>
<feature type="binding site" evidence="8">
    <location>
        <position position="58"/>
    </location>
    <ligand>
        <name>Mg(2+)</name>
        <dbReference type="ChEBI" id="CHEBI:18420"/>
    </ligand>
</feature>
<keyword evidence="4 8" id="KW-0276">Fatty acid metabolism</keyword>
<keyword evidence="8" id="KW-0963">Cytoplasm</keyword>
<dbReference type="Gene3D" id="3.90.470.20">
    <property type="entry name" value="4'-phosphopantetheinyl transferase domain"/>
    <property type="match status" value="1"/>
</dbReference>
<evidence type="ECO:0000313" key="11">
    <source>
        <dbReference type="Proteomes" id="UP000032740"/>
    </source>
</evidence>
<dbReference type="GO" id="GO:0000287">
    <property type="term" value="F:magnesium ion binding"/>
    <property type="evidence" value="ECO:0007669"/>
    <property type="project" value="UniProtKB-UniRule"/>
</dbReference>
<dbReference type="EMBL" id="FO681347">
    <property type="protein sequence ID" value="CCV63715.1"/>
    <property type="molecule type" value="Genomic_DNA"/>
</dbReference>
<dbReference type="GO" id="GO:0008897">
    <property type="term" value="F:holo-[acyl-carrier-protein] synthase activity"/>
    <property type="evidence" value="ECO:0007669"/>
    <property type="project" value="UniProtKB-UniRule"/>
</dbReference>
<evidence type="ECO:0000256" key="5">
    <source>
        <dbReference type="ARBA" id="ARBA00022842"/>
    </source>
</evidence>
<dbReference type="InterPro" id="IPR008278">
    <property type="entry name" value="4-PPantetheinyl_Trfase_dom"/>
</dbReference>
<keyword evidence="6 8" id="KW-0443">Lipid metabolism</keyword>
<dbReference type="STRING" id="1318466.BN85401380"/>
<evidence type="ECO:0000256" key="2">
    <source>
        <dbReference type="ARBA" id="ARBA00022679"/>
    </source>
</evidence>
<dbReference type="NCBIfam" id="TIGR00516">
    <property type="entry name" value="acpS"/>
    <property type="match status" value="1"/>
</dbReference>
<dbReference type="InterPro" id="IPR037143">
    <property type="entry name" value="4-PPantetheinyl_Trfase_dom_sf"/>
</dbReference>